<dbReference type="KEGG" id="rba:RB5665"/>
<feature type="compositionally biased region" description="Acidic residues" evidence="1">
    <location>
        <begin position="362"/>
        <end position="372"/>
    </location>
</feature>
<reference evidence="3 4" key="1">
    <citation type="journal article" date="2003" name="Proc. Natl. Acad. Sci. U.S.A.">
        <title>Complete genome sequence of the marine planctomycete Pirellula sp. strain 1.</title>
        <authorList>
            <person name="Gloeckner F.O."/>
            <person name="Kube M."/>
            <person name="Bauer M."/>
            <person name="Teeling H."/>
            <person name="Lombardot T."/>
            <person name="Ludwig W."/>
            <person name="Gade D."/>
            <person name="Beck A."/>
            <person name="Borzym K."/>
            <person name="Heitmann K."/>
            <person name="Rabus R."/>
            <person name="Schlesner H."/>
            <person name="Amann R."/>
            <person name="Reinhardt R."/>
        </authorList>
    </citation>
    <scope>NUCLEOTIDE SEQUENCE [LARGE SCALE GENOMIC DNA]</scope>
    <source>
        <strain evidence="4">DSM 10527 / NCIMB 13988 / SH1</strain>
    </source>
</reference>
<protein>
    <submittedName>
        <fullName evidence="3">Similar to calpain</fullName>
        <ecNumber evidence="3">3.4.22.17</ecNumber>
    </submittedName>
</protein>
<feature type="region of interest" description="Disordered" evidence="1">
    <location>
        <begin position="259"/>
        <end position="372"/>
    </location>
</feature>
<keyword evidence="2" id="KW-1133">Transmembrane helix</keyword>
<dbReference type="STRING" id="243090.RB5665"/>
<evidence type="ECO:0000313" key="4">
    <source>
        <dbReference type="Proteomes" id="UP000001025"/>
    </source>
</evidence>
<dbReference type="GO" id="GO:0016787">
    <property type="term" value="F:hydrolase activity"/>
    <property type="evidence" value="ECO:0007669"/>
    <property type="project" value="UniProtKB-KW"/>
</dbReference>
<accession>Q7URH1</accession>
<evidence type="ECO:0000256" key="1">
    <source>
        <dbReference type="SAM" id="MobiDB-lite"/>
    </source>
</evidence>
<dbReference type="RefSeq" id="WP_011120562.1">
    <property type="nucleotide sequence ID" value="NC_005027.1"/>
</dbReference>
<dbReference type="PATRIC" id="fig|243090.15.peg.2721"/>
<keyword evidence="2" id="KW-0472">Membrane</keyword>
<dbReference type="EC" id="3.4.22.17" evidence="3"/>
<keyword evidence="2" id="KW-0812">Transmembrane</keyword>
<dbReference type="AlphaFoldDB" id="Q7URH1"/>
<dbReference type="OrthoDB" id="259569at2"/>
<organism evidence="3 4">
    <name type="scientific">Rhodopirellula baltica (strain DSM 10527 / NCIMB 13988 / SH1)</name>
    <dbReference type="NCBI Taxonomy" id="243090"/>
    <lineage>
        <taxon>Bacteria</taxon>
        <taxon>Pseudomonadati</taxon>
        <taxon>Planctomycetota</taxon>
        <taxon>Planctomycetia</taxon>
        <taxon>Pirellulales</taxon>
        <taxon>Pirellulaceae</taxon>
        <taxon>Rhodopirellula</taxon>
    </lineage>
</organism>
<keyword evidence="4" id="KW-1185">Reference proteome</keyword>
<dbReference type="EnsemblBacteria" id="CAD74367">
    <property type="protein sequence ID" value="CAD74367"/>
    <property type="gene ID" value="RB5665"/>
</dbReference>
<evidence type="ECO:0000313" key="3">
    <source>
        <dbReference type="EMBL" id="CAD74367.1"/>
    </source>
</evidence>
<keyword evidence="3" id="KW-0378">Hydrolase</keyword>
<feature type="transmembrane region" description="Helical" evidence="2">
    <location>
        <begin position="31"/>
        <end position="51"/>
    </location>
</feature>
<name>Q7URH1_RHOBA</name>
<dbReference type="HOGENOM" id="CLU_743689_0_0_0"/>
<dbReference type="InParanoid" id="Q7URH1"/>
<proteinExistence type="predicted"/>
<dbReference type="Proteomes" id="UP000001025">
    <property type="component" value="Chromosome"/>
</dbReference>
<dbReference type="EMBL" id="BX294142">
    <property type="protein sequence ID" value="CAD74367.1"/>
    <property type="molecule type" value="Genomic_DNA"/>
</dbReference>
<evidence type="ECO:0000256" key="2">
    <source>
        <dbReference type="SAM" id="Phobius"/>
    </source>
</evidence>
<gene>
    <name evidence="3" type="ordered locus">RB5665</name>
</gene>
<sequence length="372" mass="39532">MSWTLSKNRRASDLCVTTCLQPGRRIAAVRFFAALAMVAAMVCVGVSDVAAQSCSCGEPACGLDSPTCGSEPTCGFEPACGCEAPLAFPALRAHLSASCGCETECSCGVEPECGAEPLRGVTPFFASEPSCGFDVTCGCESAGCSSCNKPDSGGFLGRHKVQKCNPIYQTLDLAACGVERVFEVGAFLVHGKRCHRGCESGCQTCSHCESSAGAMHSHEVHSYGHHQVIEAPIVMESRGMPHMSSPSVNEMTPYVQRKPSVQGIPTPAPQPLTDGPKTTIRKSNPGLPAIPKPVPAEATPNRNSKGRAGSLFDEMRNPFEDDSASLSKRRVKVRQTSFDGGEPEGLRRIPRPVRKAATQPTEADDFADYFRK</sequence>